<dbReference type="AlphaFoldDB" id="A0A138AE04"/>
<feature type="domain" description="DUF7373" evidence="1">
    <location>
        <begin position="46"/>
        <end position="228"/>
    </location>
</feature>
<proteinExistence type="predicted"/>
<accession>A0A138AE04</accession>
<reference evidence="4" key="1">
    <citation type="submission" date="2016-02" db="EMBL/GenBank/DDBJ databases">
        <authorList>
            <person name="Wen L."/>
            <person name="He K."/>
            <person name="Yang H."/>
        </authorList>
    </citation>
    <scope>NUCLEOTIDE SEQUENCE [LARGE SCALE GENOMIC DNA]</scope>
    <source>
        <strain evidence="4">JCM 15929</strain>
    </source>
</reference>
<dbReference type="InterPro" id="IPR056463">
    <property type="entry name" value="DUF7373_C"/>
</dbReference>
<evidence type="ECO:0000259" key="2">
    <source>
        <dbReference type="Pfam" id="PF24092"/>
    </source>
</evidence>
<evidence type="ECO:0000259" key="1">
    <source>
        <dbReference type="Pfam" id="PF24088"/>
    </source>
</evidence>
<gene>
    <name evidence="3" type="ORF">AXK60_08620</name>
</gene>
<dbReference type="OrthoDB" id="4772035at2"/>
<dbReference type="RefSeq" id="WP_068571603.1">
    <property type="nucleotide sequence ID" value="NZ_LSRF01000044.1"/>
</dbReference>
<organism evidence="3 4">
    <name type="scientific">Tsukamurella pseudospumae</name>
    <dbReference type="NCBI Taxonomy" id="239498"/>
    <lineage>
        <taxon>Bacteria</taxon>
        <taxon>Bacillati</taxon>
        <taxon>Actinomycetota</taxon>
        <taxon>Actinomycetes</taxon>
        <taxon>Mycobacteriales</taxon>
        <taxon>Tsukamurellaceae</taxon>
        <taxon>Tsukamurella</taxon>
    </lineage>
</organism>
<comment type="caution">
    <text evidence="3">The sequence shown here is derived from an EMBL/GenBank/DDBJ whole genome shotgun (WGS) entry which is preliminary data.</text>
</comment>
<dbReference type="Proteomes" id="UP000070258">
    <property type="component" value="Unassembled WGS sequence"/>
</dbReference>
<dbReference type="STRING" id="239498.AXK60_08620"/>
<dbReference type="InterPro" id="IPR055797">
    <property type="entry name" value="DUF7373"/>
</dbReference>
<feature type="domain" description="DUF7373" evidence="2">
    <location>
        <begin position="242"/>
        <end position="376"/>
    </location>
</feature>
<dbReference type="Pfam" id="PF24092">
    <property type="entry name" value="DUF7373_C"/>
    <property type="match status" value="1"/>
</dbReference>
<evidence type="ECO:0000313" key="4">
    <source>
        <dbReference type="Proteomes" id="UP000070258"/>
    </source>
</evidence>
<dbReference type="Pfam" id="PF24088">
    <property type="entry name" value="DUF7373"/>
    <property type="match status" value="1"/>
</dbReference>
<evidence type="ECO:0000313" key="3">
    <source>
        <dbReference type="EMBL" id="KXP08728.1"/>
    </source>
</evidence>
<dbReference type="EMBL" id="LSRF01000044">
    <property type="protein sequence ID" value="KXP08728.1"/>
    <property type="molecule type" value="Genomic_DNA"/>
</dbReference>
<protein>
    <submittedName>
        <fullName evidence="3">Uncharacterized protein</fullName>
    </submittedName>
</protein>
<name>A0A138AE04_9ACTN</name>
<sequence length="379" mass="40281">MSAALVATLTGCTSTIAGTPSADPSAVSRLDTGNYPTGPREVPAHEGAHGATQGAFTLNDYLVAPFEVDAQFDQTVVMARNALPNSASLGLILGNILGPTVNPGMNYGIISAQKVTDTEPAPRAQMMTGLLRYADTSAAEQAMARVKNLPSDGRESRSPAKYPSAYEGMPAAAFGGTGMFYLQHREYLLLVSFRDVASRNTVEGLATRYFDMQLPELDRVPFTSQAGLNLPVDRDGIRRYTRDDPKDTQVGYFTARAWLSRATATSMKRARAKQELFGVDLIGSGTSNQVLRTRDSGAAAAYIRTLGDNDGWKSAGGVPGLAQSMCISTDTESAFNSGVRNVFACATARSRYVAVAQASSLTSAQQRAAAMYTALQDAK</sequence>